<dbReference type="Gene3D" id="3.40.50.10810">
    <property type="entry name" value="Tandem AAA-ATPase domain"/>
    <property type="match status" value="1"/>
</dbReference>
<evidence type="ECO:0000256" key="5">
    <source>
        <dbReference type="ARBA" id="ARBA00022840"/>
    </source>
</evidence>
<evidence type="ECO:0000256" key="6">
    <source>
        <dbReference type="ARBA" id="ARBA00023242"/>
    </source>
</evidence>
<dbReference type="PROSITE" id="PS51194">
    <property type="entry name" value="HELICASE_CTER"/>
    <property type="match status" value="1"/>
</dbReference>
<evidence type="ECO:0000259" key="7">
    <source>
        <dbReference type="PROSITE" id="PS51192"/>
    </source>
</evidence>
<comment type="caution">
    <text evidence="9">The sequence shown here is derived from an EMBL/GenBank/DDBJ whole genome shotgun (WGS) entry which is preliminary data.</text>
</comment>
<dbReference type="InterPro" id="IPR014001">
    <property type="entry name" value="Helicase_ATP-bd"/>
</dbReference>
<dbReference type="Pfam" id="PF00176">
    <property type="entry name" value="SNF2-rel_dom"/>
    <property type="match status" value="1"/>
</dbReference>
<evidence type="ECO:0000256" key="1">
    <source>
        <dbReference type="ARBA" id="ARBA00004123"/>
    </source>
</evidence>
<feature type="domain" description="Helicase ATP-binding" evidence="7">
    <location>
        <begin position="1"/>
        <end position="64"/>
    </location>
</feature>
<dbReference type="PANTHER" id="PTHR45821">
    <property type="entry name" value="SNF2 DOMAIN-CONTAINING PROTEIN CLASSY 2-RELATED"/>
    <property type="match status" value="1"/>
</dbReference>
<evidence type="ECO:0000259" key="8">
    <source>
        <dbReference type="PROSITE" id="PS51194"/>
    </source>
</evidence>
<dbReference type="InterPro" id="IPR049730">
    <property type="entry name" value="SNF2/RAD54-like_C"/>
</dbReference>
<keyword evidence="6" id="KW-0539">Nucleus</keyword>
<evidence type="ECO:0000256" key="3">
    <source>
        <dbReference type="ARBA" id="ARBA00022801"/>
    </source>
</evidence>
<dbReference type="InterPro" id="IPR000330">
    <property type="entry name" value="SNF2_N"/>
</dbReference>
<dbReference type="InterPro" id="IPR038718">
    <property type="entry name" value="SNF2-like_sf"/>
</dbReference>
<dbReference type="Pfam" id="PF00271">
    <property type="entry name" value="Helicase_C"/>
    <property type="match status" value="1"/>
</dbReference>
<name>A0ABU6WNN9_9FABA</name>
<keyword evidence="3" id="KW-0378">Hydrolase</keyword>
<feature type="domain" description="Helicase C-terminal" evidence="8">
    <location>
        <begin position="212"/>
        <end position="368"/>
    </location>
</feature>
<dbReference type="CDD" id="cd18793">
    <property type="entry name" value="SF2_C_SNF"/>
    <property type="match status" value="1"/>
</dbReference>
<sequence>MRKTLLEVPGLLVLDEGHTPRNQTSQIWKVLSEIRTQRRIILSGTPFQNNFLELYNTIRVVRPSFPDTIPPDLKKFCQRRLMQEKRKEPKGFSWEPDSYVKTENLNDENIKQLKQLMDPFVHVHKGSILLKTLPGLRDCVVTLMPDELQKSLLEGIEGHLNTLTYDNKLALVSVHPSLFLFCSLSAKEESLADKEHLEGLKLNPNVGVKTRFLVEFVRICNAMNEKVLVFSQFLHPLTLIMEQLKSVFNWIEKKEVFYVNGRLDTKERQSLIDSFNDPKGQAKILLASTKACNEGINLVGASRVVLLDVVWNPSVERQAISRAYRIGQTKVVYTYHLITHGTTEYSKYCLQAKKDRLSELVFSARETEEDEPKSSAEEFEDEVLDKMVHHDKLKDLFGGCVVQRKERDLVENFGEQVTEEWDQQCKIK</sequence>
<dbReference type="SMART" id="SM00490">
    <property type="entry name" value="HELICc"/>
    <property type="match status" value="1"/>
</dbReference>
<proteinExistence type="predicted"/>
<accession>A0ABU6WNN9</accession>
<comment type="subcellular location">
    <subcellularLocation>
        <location evidence="1">Nucleus</location>
    </subcellularLocation>
</comment>
<evidence type="ECO:0000313" key="10">
    <source>
        <dbReference type="Proteomes" id="UP001341840"/>
    </source>
</evidence>
<evidence type="ECO:0000256" key="2">
    <source>
        <dbReference type="ARBA" id="ARBA00022741"/>
    </source>
</evidence>
<keyword evidence="10" id="KW-1185">Reference proteome</keyword>
<reference evidence="9 10" key="1">
    <citation type="journal article" date="2023" name="Plants (Basel)">
        <title>Bridging the Gap: Combining Genomics and Transcriptomics Approaches to Understand Stylosanthes scabra, an Orphan Legume from the Brazilian Caatinga.</title>
        <authorList>
            <person name="Ferreira-Neto J.R.C."/>
            <person name="da Silva M.D."/>
            <person name="Binneck E."/>
            <person name="de Melo N.F."/>
            <person name="da Silva R.H."/>
            <person name="de Melo A.L.T.M."/>
            <person name="Pandolfi V."/>
            <person name="Bustamante F.O."/>
            <person name="Brasileiro-Vidal A.C."/>
            <person name="Benko-Iseppon A.M."/>
        </authorList>
    </citation>
    <scope>NUCLEOTIDE SEQUENCE [LARGE SCALE GENOMIC DNA]</scope>
    <source>
        <tissue evidence="9">Leaves</tissue>
    </source>
</reference>
<dbReference type="InterPro" id="IPR027417">
    <property type="entry name" value="P-loop_NTPase"/>
</dbReference>
<dbReference type="PANTHER" id="PTHR45821:SF5">
    <property type="entry name" value="SNF2 DOMAIN-CONTAINING PROTEIN CLASSY 4"/>
    <property type="match status" value="1"/>
</dbReference>
<keyword evidence="2" id="KW-0547">Nucleotide-binding</keyword>
<dbReference type="InterPro" id="IPR044567">
    <property type="entry name" value="CLSY/DRD1"/>
</dbReference>
<evidence type="ECO:0000313" key="9">
    <source>
        <dbReference type="EMBL" id="MED6185888.1"/>
    </source>
</evidence>
<organism evidence="9 10">
    <name type="scientific">Stylosanthes scabra</name>
    <dbReference type="NCBI Taxonomy" id="79078"/>
    <lineage>
        <taxon>Eukaryota</taxon>
        <taxon>Viridiplantae</taxon>
        <taxon>Streptophyta</taxon>
        <taxon>Embryophyta</taxon>
        <taxon>Tracheophyta</taxon>
        <taxon>Spermatophyta</taxon>
        <taxon>Magnoliopsida</taxon>
        <taxon>eudicotyledons</taxon>
        <taxon>Gunneridae</taxon>
        <taxon>Pentapetalae</taxon>
        <taxon>rosids</taxon>
        <taxon>fabids</taxon>
        <taxon>Fabales</taxon>
        <taxon>Fabaceae</taxon>
        <taxon>Papilionoideae</taxon>
        <taxon>50 kb inversion clade</taxon>
        <taxon>dalbergioids sensu lato</taxon>
        <taxon>Dalbergieae</taxon>
        <taxon>Pterocarpus clade</taxon>
        <taxon>Stylosanthes</taxon>
    </lineage>
</organism>
<protein>
    <submittedName>
        <fullName evidence="9">Uncharacterized protein</fullName>
    </submittedName>
</protein>
<dbReference type="Proteomes" id="UP001341840">
    <property type="component" value="Unassembled WGS sequence"/>
</dbReference>
<dbReference type="Gene3D" id="3.40.50.300">
    <property type="entry name" value="P-loop containing nucleotide triphosphate hydrolases"/>
    <property type="match status" value="1"/>
</dbReference>
<dbReference type="SUPFAM" id="SSF52540">
    <property type="entry name" value="P-loop containing nucleoside triphosphate hydrolases"/>
    <property type="match status" value="1"/>
</dbReference>
<dbReference type="PROSITE" id="PS51192">
    <property type="entry name" value="HELICASE_ATP_BIND_1"/>
    <property type="match status" value="1"/>
</dbReference>
<gene>
    <name evidence="9" type="ORF">PIB30_061470</name>
</gene>
<dbReference type="EMBL" id="JASCZI010181800">
    <property type="protein sequence ID" value="MED6185888.1"/>
    <property type="molecule type" value="Genomic_DNA"/>
</dbReference>
<keyword evidence="4" id="KW-0347">Helicase</keyword>
<evidence type="ECO:0000256" key="4">
    <source>
        <dbReference type="ARBA" id="ARBA00022806"/>
    </source>
</evidence>
<dbReference type="InterPro" id="IPR001650">
    <property type="entry name" value="Helicase_C-like"/>
</dbReference>
<keyword evidence="5" id="KW-0067">ATP-binding</keyword>